<comment type="caution">
    <text evidence="2">The sequence shown here is derived from an EMBL/GenBank/DDBJ whole genome shotgun (WGS) entry which is preliminary data.</text>
</comment>
<sequence length="340" mass="39102">MFLRRPTDRISGVVKRVADKRWTTYKDFSFADLVFICFFTNTLELGKIEPYLDLAIELRLPDVLDSARTAELDESESLIEKWKKDLREAREKGERLWEEKANKTRNHFDFVSDWPKVFRCLVGHQQQEFILEGSIHESTRHLSNSTQRKELVESLSRSLISLRDLHNPSTAQVIEEPGPIGDQLSNSMGIITDVATTPTPERDLEPEGDRPPPLQRDVDEHCKGIKRELQVYASEHFQDHLKININIEHMNDLTALDLYNNVFSQTGSHINPVETLRFVADTWYHEPLSTLTQVENSLGLGRTSRLVVDVPTTGDLSMLVNLPRWMLGYLVQCCLPLHQS</sequence>
<proteinExistence type="predicted"/>
<reference evidence="2" key="1">
    <citation type="journal article" date="2021" name="Nat. Commun.">
        <title>Genetic determinants of endophytism in the Arabidopsis root mycobiome.</title>
        <authorList>
            <person name="Mesny F."/>
            <person name="Miyauchi S."/>
            <person name="Thiergart T."/>
            <person name="Pickel B."/>
            <person name="Atanasova L."/>
            <person name="Karlsson M."/>
            <person name="Huettel B."/>
            <person name="Barry K.W."/>
            <person name="Haridas S."/>
            <person name="Chen C."/>
            <person name="Bauer D."/>
            <person name="Andreopoulos W."/>
            <person name="Pangilinan J."/>
            <person name="LaButti K."/>
            <person name="Riley R."/>
            <person name="Lipzen A."/>
            <person name="Clum A."/>
            <person name="Drula E."/>
            <person name="Henrissat B."/>
            <person name="Kohler A."/>
            <person name="Grigoriev I.V."/>
            <person name="Martin F.M."/>
            <person name="Hacquard S."/>
        </authorList>
    </citation>
    <scope>NUCLEOTIDE SEQUENCE</scope>
    <source>
        <strain evidence="2">MPI-CAGE-AT-0021</strain>
    </source>
</reference>
<accession>A0A9P9IFN0</accession>
<feature type="compositionally biased region" description="Basic and acidic residues" evidence="1">
    <location>
        <begin position="200"/>
        <end position="215"/>
    </location>
</feature>
<organism evidence="2 3">
    <name type="scientific">Dactylonectria estremocensis</name>
    <dbReference type="NCBI Taxonomy" id="1079267"/>
    <lineage>
        <taxon>Eukaryota</taxon>
        <taxon>Fungi</taxon>
        <taxon>Dikarya</taxon>
        <taxon>Ascomycota</taxon>
        <taxon>Pezizomycotina</taxon>
        <taxon>Sordariomycetes</taxon>
        <taxon>Hypocreomycetidae</taxon>
        <taxon>Hypocreales</taxon>
        <taxon>Nectriaceae</taxon>
        <taxon>Dactylonectria</taxon>
    </lineage>
</organism>
<dbReference type="EMBL" id="JAGMUU010000029">
    <property type="protein sequence ID" value="KAH7120123.1"/>
    <property type="molecule type" value="Genomic_DNA"/>
</dbReference>
<evidence type="ECO:0000313" key="2">
    <source>
        <dbReference type="EMBL" id="KAH7120123.1"/>
    </source>
</evidence>
<evidence type="ECO:0000256" key="1">
    <source>
        <dbReference type="SAM" id="MobiDB-lite"/>
    </source>
</evidence>
<gene>
    <name evidence="2" type="ORF">B0J13DRAFT_165659</name>
</gene>
<protein>
    <submittedName>
        <fullName evidence="2">Uncharacterized protein</fullName>
    </submittedName>
</protein>
<dbReference type="AlphaFoldDB" id="A0A9P9IFN0"/>
<evidence type="ECO:0000313" key="3">
    <source>
        <dbReference type="Proteomes" id="UP000717696"/>
    </source>
</evidence>
<name>A0A9P9IFN0_9HYPO</name>
<feature type="region of interest" description="Disordered" evidence="1">
    <location>
        <begin position="196"/>
        <end position="215"/>
    </location>
</feature>
<dbReference type="Proteomes" id="UP000717696">
    <property type="component" value="Unassembled WGS sequence"/>
</dbReference>
<keyword evidence="3" id="KW-1185">Reference proteome</keyword>